<reference evidence="2 3" key="1">
    <citation type="submission" date="2024-08" db="EMBL/GenBank/DDBJ databases">
        <title>Pantoea ronii - a newly identified human opportunistic pathogen.</title>
        <authorList>
            <person name="Keidar-Friedman D."/>
            <person name="Sorek N."/>
            <person name="Leshin-Carmel D."/>
            <person name="Tsur A."/>
            <person name="Amsalem M."/>
            <person name="Tolkach D."/>
            <person name="Brosh-Nissimov T."/>
        </authorList>
    </citation>
    <scope>NUCLEOTIDE SEQUENCE [LARGE SCALE GENOMIC DNA]</scope>
    <source>
        <strain evidence="2 3">AA23256</strain>
    </source>
</reference>
<name>A0ABW7PSI9_9GAMM</name>
<comment type="caution">
    <text evidence="2">The sequence shown here is derived from an EMBL/GenBank/DDBJ whole genome shotgun (WGS) entry which is preliminary data.</text>
</comment>
<evidence type="ECO:0000259" key="1">
    <source>
        <dbReference type="PROSITE" id="PS51186"/>
    </source>
</evidence>
<accession>A0ABW7PSI9</accession>
<keyword evidence="2" id="KW-0808">Transferase</keyword>
<dbReference type="InterPro" id="IPR016181">
    <property type="entry name" value="Acyl_CoA_acyltransferase"/>
</dbReference>
<dbReference type="Pfam" id="PF13302">
    <property type="entry name" value="Acetyltransf_3"/>
    <property type="match status" value="1"/>
</dbReference>
<dbReference type="EMBL" id="JBGFSN010000003">
    <property type="protein sequence ID" value="MFH8133272.1"/>
    <property type="molecule type" value="Genomic_DNA"/>
</dbReference>
<gene>
    <name evidence="2" type="ORF">ABU178_03625</name>
</gene>
<dbReference type="GO" id="GO:0016746">
    <property type="term" value="F:acyltransferase activity"/>
    <property type="evidence" value="ECO:0007669"/>
    <property type="project" value="UniProtKB-KW"/>
</dbReference>
<dbReference type="InterPro" id="IPR000182">
    <property type="entry name" value="GNAT_dom"/>
</dbReference>
<dbReference type="RefSeq" id="WP_397212076.1">
    <property type="nucleotide sequence ID" value="NZ_JBGFSN010000003.1"/>
</dbReference>
<dbReference type="Proteomes" id="UP001611251">
    <property type="component" value="Unassembled WGS sequence"/>
</dbReference>
<keyword evidence="3" id="KW-1185">Reference proteome</keyword>
<evidence type="ECO:0000313" key="3">
    <source>
        <dbReference type="Proteomes" id="UP001611251"/>
    </source>
</evidence>
<protein>
    <submittedName>
        <fullName evidence="2">GNAT family N-acetyltransferase</fullName>
        <ecNumber evidence="2">2.3.-.-</ecNumber>
    </submittedName>
</protein>
<feature type="domain" description="N-acetyltransferase" evidence="1">
    <location>
        <begin position="38"/>
        <end position="193"/>
    </location>
</feature>
<dbReference type="PANTHER" id="PTHR43441">
    <property type="entry name" value="RIBOSOMAL-PROTEIN-SERINE ACETYLTRANSFERASE"/>
    <property type="match status" value="1"/>
</dbReference>
<dbReference type="PROSITE" id="PS51186">
    <property type="entry name" value="GNAT"/>
    <property type="match status" value="1"/>
</dbReference>
<dbReference type="Gene3D" id="3.40.630.30">
    <property type="match status" value="1"/>
</dbReference>
<dbReference type="EC" id="2.3.-.-" evidence="2"/>
<evidence type="ECO:0000313" key="2">
    <source>
        <dbReference type="EMBL" id="MFH8133272.1"/>
    </source>
</evidence>
<dbReference type="SUPFAM" id="SSF55729">
    <property type="entry name" value="Acyl-CoA N-acyltransferases (Nat)"/>
    <property type="match status" value="1"/>
</dbReference>
<keyword evidence="2" id="KW-0012">Acyltransferase</keyword>
<organism evidence="2 3">
    <name type="scientific">Pantoea osteomyelitidis</name>
    <dbReference type="NCBI Taxonomy" id="3230026"/>
    <lineage>
        <taxon>Bacteria</taxon>
        <taxon>Pseudomonadati</taxon>
        <taxon>Pseudomonadota</taxon>
        <taxon>Gammaproteobacteria</taxon>
        <taxon>Enterobacterales</taxon>
        <taxon>Erwiniaceae</taxon>
        <taxon>Pantoea</taxon>
    </lineage>
</organism>
<dbReference type="InterPro" id="IPR051908">
    <property type="entry name" value="Ribosomal_N-acetyltransferase"/>
</dbReference>
<dbReference type="PANTHER" id="PTHR43441:SF2">
    <property type="entry name" value="FAMILY ACETYLTRANSFERASE, PUTATIVE (AFU_ORTHOLOGUE AFUA_7G00850)-RELATED"/>
    <property type="match status" value="1"/>
</dbReference>
<sequence>MTNSVNCFGQPVGFPLDNWQPRPSPQPLSFQGRTCGLVPFDAAQHAAALYEAYAQAADGRDWTWMFAGPFASEADYLKLAQQMMQSRDPLHFTVIDCKEGKPVGTLALMRIVPEHGVMEVGHVAFSPLLQRTVMATEAHYLLMRYAFDVLGYRRYEWKCDSCNQPSRRAALRLGFQFEGTFRQAIVYKGRSRDTCWFSVIDSDWPRVKQGFERWLAQDNFTAEGEQREKLEILRGK</sequence>
<proteinExistence type="predicted"/>